<keyword evidence="7 8" id="KW-0998">Cell outer membrane</keyword>
<dbReference type="InterPro" id="IPR023996">
    <property type="entry name" value="TonB-dep_OMP_SusC/RagA"/>
</dbReference>
<evidence type="ECO:0000259" key="12">
    <source>
        <dbReference type="Pfam" id="PF07715"/>
    </source>
</evidence>
<dbReference type="InterPro" id="IPR012910">
    <property type="entry name" value="Plug_dom"/>
</dbReference>
<dbReference type="FunFam" id="2.60.40.1120:FF:000003">
    <property type="entry name" value="Outer membrane protein Omp121"/>
    <property type="match status" value="1"/>
</dbReference>
<evidence type="ECO:0000313" key="16">
    <source>
        <dbReference type="Proteomes" id="UP000283680"/>
    </source>
</evidence>
<evidence type="ECO:0000256" key="8">
    <source>
        <dbReference type="PROSITE-ProRule" id="PRU01360"/>
    </source>
</evidence>
<dbReference type="SUPFAM" id="SSF56935">
    <property type="entry name" value="Porins"/>
    <property type="match status" value="1"/>
</dbReference>
<comment type="subcellular location">
    <subcellularLocation>
        <location evidence="1 8">Cell outer membrane</location>
        <topology evidence="1 8">Multi-pass membrane protein</topology>
    </subcellularLocation>
</comment>
<dbReference type="InterPro" id="IPR000531">
    <property type="entry name" value="Beta-barrel_TonB"/>
</dbReference>
<sequence length="1062" mass="116316">MKRNYCLSLVLLALFGTAMPFAANAAVESVLSSQSTQQAKKITGKVLDAAGEPIIGASVLVKGSGTGAVTDVDGKFSVEAPAGSTLEISFIGYKTAMLKVTNASSYSVTLQDDSQTLDEVVVTAMGIKKDRKSLGYAIDDVDAEELMKNKSVNPINSLAGKIAGVNITQGGGAAGAGSQIILRGGTSLERDNQPVFVVDGVIYDNSTTVVGNSAFDGSLSTASTNSNRVMDINPEDIENMSVLKGPAAAALYGSRAAAGVVIITTKKGKEGAVEVNFSTKYITQWATSLPKTQRKYGRGFAEDQYTDGKYTGTTYNDFSYNSWGAPIDNGAATYDNIDDFFQQGGAWDTNISVAGGSKNSNFYLSGSYYNQDGIIPNTGYEKATFRFNGEQKWRMLTFGANVAYSQANTDKTLTSAGLYGSSGSGTMTGVYRWSPTDDMKHYLNEDGTRYRMFGDRLDVVDERDNPYWILNKNKLKDNTERFTGNFSIKADIADWWWISYRMGIDSYTTDDSKTLAAGGVYKLAWQKGMYSENSYRYKYLSTNLMMNFNKQFGDFNFNLMLGTSTDDTRTWTNYRMAWNFEIPDFYAFDNATNDNRDFSSSRSQKRLIGTFGEFRADWKNTVFLTVSGRNDWSSTLPIENRSYFYPSVSGSIVFTEFLPKIDWLSFGKVRASWARVGKDTSPYSLETALWPSQSFLGGLTGVSNYWTAGNAALKPEITESTELGIELRFFNNRLKLDYAYYTNNSYNQIMSPRLSNATGYILRSVNAGDVYNKGMELSIGGTPIQTKDWTWESTINVSGNRGTVKNLLEGVEILYVTDVQVGNAKAASFPNGNFMAISGSEWKRDDQGRVVLDKNGLPTKGTNANLEIGNREPTFSGGWNNTITYKGVSLNMLWDFRVGGHVYNGTEYAMTLAGVSEFSANREKIEVSGVNTNGEFVTNTFEANKTYTYNGKETSGKTIIANYYQDIYPNETANFMTKVNALRLRTISLSYNLPKTLLAKTKVIKRASITATANNLLLFTNYNGDPEVAAAGSGAVGSSSVGIDYCGVPATASFAFGVNLTF</sequence>
<evidence type="ECO:0000313" key="13">
    <source>
        <dbReference type="EMBL" id="RGN93063.1"/>
    </source>
</evidence>
<dbReference type="Proteomes" id="UP000283680">
    <property type="component" value="Unassembled WGS sequence"/>
</dbReference>
<evidence type="ECO:0000256" key="9">
    <source>
        <dbReference type="RuleBase" id="RU003357"/>
    </source>
</evidence>
<dbReference type="Pfam" id="PF00593">
    <property type="entry name" value="TonB_dep_Rec_b-barrel"/>
    <property type="match status" value="1"/>
</dbReference>
<comment type="caution">
    <text evidence="13">The sequence shown here is derived from an EMBL/GenBank/DDBJ whole genome shotgun (WGS) entry which is preliminary data.</text>
</comment>
<evidence type="ECO:0000256" key="5">
    <source>
        <dbReference type="ARBA" id="ARBA00023077"/>
    </source>
</evidence>
<evidence type="ECO:0000259" key="11">
    <source>
        <dbReference type="Pfam" id="PF00593"/>
    </source>
</evidence>
<keyword evidence="4 8" id="KW-0812">Transmembrane</keyword>
<keyword evidence="5 9" id="KW-0798">TonB box</keyword>
<evidence type="ECO:0000256" key="6">
    <source>
        <dbReference type="ARBA" id="ARBA00023136"/>
    </source>
</evidence>
<evidence type="ECO:0000313" key="14">
    <source>
        <dbReference type="EMBL" id="RGQ52123.1"/>
    </source>
</evidence>
<dbReference type="Gene3D" id="2.40.170.20">
    <property type="entry name" value="TonB-dependent receptor, beta-barrel domain"/>
    <property type="match status" value="1"/>
</dbReference>
<dbReference type="NCBIfam" id="TIGR04056">
    <property type="entry name" value="OMP_RagA_SusC"/>
    <property type="match status" value="1"/>
</dbReference>
<accession>A0A3E5EW94</accession>
<gene>
    <name evidence="14" type="ORF">DWY92_07500</name>
    <name evidence="13" type="ORF">DXB37_13050</name>
</gene>
<dbReference type="Gene3D" id="2.60.40.1120">
    <property type="entry name" value="Carboxypeptidase-like, regulatory domain"/>
    <property type="match status" value="1"/>
</dbReference>
<dbReference type="AlphaFoldDB" id="A0A3E5EW94"/>
<evidence type="ECO:0000256" key="2">
    <source>
        <dbReference type="ARBA" id="ARBA00022448"/>
    </source>
</evidence>
<dbReference type="PROSITE" id="PS52016">
    <property type="entry name" value="TONB_DEPENDENT_REC_3"/>
    <property type="match status" value="1"/>
</dbReference>
<dbReference type="RefSeq" id="WP_117600744.1">
    <property type="nucleotide sequence ID" value="NZ_BAABYI010000001.1"/>
</dbReference>
<keyword evidence="10" id="KW-0732">Signal</keyword>
<dbReference type="InterPro" id="IPR023997">
    <property type="entry name" value="TonB-dep_OMP_SusC/RagA_CS"/>
</dbReference>
<evidence type="ECO:0000256" key="1">
    <source>
        <dbReference type="ARBA" id="ARBA00004571"/>
    </source>
</evidence>
<feature type="domain" description="TonB-dependent receptor plug" evidence="12">
    <location>
        <begin position="132"/>
        <end position="260"/>
    </location>
</feature>
<name>A0A3E5EW94_BACUN</name>
<dbReference type="EMBL" id="QRTH01000003">
    <property type="protein sequence ID" value="RGQ52123.1"/>
    <property type="molecule type" value="Genomic_DNA"/>
</dbReference>
<dbReference type="EMBL" id="QSVA01000010">
    <property type="protein sequence ID" value="RGN93063.1"/>
    <property type="molecule type" value="Genomic_DNA"/>
</dbReference>
<keyword evidence="2 8" id="KW-0813">Transport</keyword>
<dbReference type="InterPro" id="IPR037066">
    <property type="entry name" value="Plug_dom_sf"/>
</dbReference>
<feature type="domain" description="TonB-dependent receptor-like beta-barrel" evidence="11">
    <location>
        <begin position="453"/>
        <end position="1016"/>
    </location>
</feature>
<evidence type="ECO:0000313" key="15">
    <source>
        <dbReference type="Proteomes" id="UP000260759"/>
    </source>
</evidence>
<dbReference type="GO" id="GO:0009279">
    <property type="term" value="C:cell outer membrane"/>
    <property type="evidence" value="ECO:0007669"/>
    <property type="project" value="UniProtKB-SubCell"/>
</dbReference>
<protein>
    <submittedName>
        <fullName evidence="13">SusC/RagA family TonB-linked outer membrane protein</fullName>
    </submittedName>
</protein>
<organism evidence="13 15">
    <name type="scientific">Bacteroides uniformis</name>
    <dbReference type="NCBI Taxonomy" id="820"/>
    <lineage>
        <taxon>Bacteria</taxon>
        <taxon>Pseudomonadati</taxon>
        <taxon>Bacteroidota</taxon>
        <taxon>Bacteroidia</taxon>
        <taxon>Bacteroidales</taxon>
        <taxon>Bacteroidaceae</taxon>
        <taxon>Bacteroides</taxon>
    </lineage>
</organism>
<evidence type="ECO:0000256" key="4">
    <source>
        <dbReference type="ARBA" id="ARBA00022692"/>
    </source>
</evidence>
<dbReference type="Pfam" id="PF07715">
    <property type="entry name" value="Plug"/>
    <property type="match status" value="1"/>
</dbReference>
<feature type="signal peptide" evidence="10">
    <location>
        <begin position="1"/>
        <end position="25"/>
    </location>
</feature>
<keyword evidence="6 8" id="KW-0472">Membrane</keyword>
<evidence type="ECO:0000256" key="7">
    <source>
        <dbReference type="ARBA" id="ARBA00023237"/>
    </source>
</evidence>
<dbReference type="InterPro" id="IPR039426">
    <property type="entry name" value="TonB-dep_rcpt-like"/>
</dbReference>
<dbReference type="Gene3D" id="2.170.130.10">
    <property type="entry name" value="TonB-dependent receptor, plug domain"/>
    <property type="match status" value="1"/>
</dbReference>
<dbReference type="NCBIfam" id="TIGR04057">
    <property type="entry name" value="SusC_RagA_signa"/>
    <property type="match status" value="1"/>
</dbReference>
<evidence type="ECO:0000256" key="3">
    <source>
        <dbReference type="ARBA" id="ARBA00022452"/>
    </source>
</evidence>
<dbReference type="Pfam" id="PF13715">
    <property type="entry name" value="CarbopepD_reg_2"/>
    <property type="match status" value="1"/>
</dbReference>
<keyword evidence="3 8" id="KW-1134">Transmembrane beta strand</keyword>
<dbReference type="SUPFAM" id="SSF49464">
    <property type="entry name" value="Carboxypeptidase regulatory domain-like"/>
    <property type="match status" value="1"/>
</dbReference>
<dbReference type="Proteomes" id="UP000260759">
    <property type="component" value="Unassembled WGS sequence"/>
</dbReference>
<feature type="chain" id="PRO_5036338244" evidence="10">
    <location>
        <begin position="26"/>
        <end position="1062"/>
    </location>
</feature>
<reference evidence="15 16" key="1">
    <citation type="submission" date="2018-08" db="EMBL/GenBank/DDBJ databases">
        <title>A genome reference for cultivated species of the human gut microbiota.</title>
        <authorList>
            <person name="Zou Y."/>
            <person name="Xue W."/>
            <person name="Luo G."/>
        </authorList>
    </citation>
    <scope>NUCLEOTIDE SEQUENCE [LARGE SCALE GENOMIC DNA]</scope>
    <source>
        <strain evidence="14 16">AF28-11</strain>
        <strain evidence="13 15">OM03-4</strain>
    </source>
</reference>
<proteinExistence type="inferred from homology"/>
<dbReference type="InterPro" id="IPR008969">
    <property type="entry name" value="CarboxyPept-like_regulatory"/>
</dbReference>
<comment type="similarity">
    <text evidence="8 9">Belongs to the TonB-dependent receptor family.</text>
</comment>
<dbReference type="InterPro" id="IPR036942">
    <property type="entry name" value="Beta-barrel_TonB_sf"/>
</dbReference>
<evidence type="ECO:0000256" key="10">
    <source>
        <dbReference type="SAM" id="SignalP"/>
    </source>
</evidence>